<gene>
    <name evidence="3" type="ORF">MZO42_03210</name>
</gene>
<dbReference type="EMBL" id="JALMLT010000001">
    <property type="protein sequence ID" value="MDT8757697.1"/>
    <property type="molecule type" value="Genomic_DNA"/>
</dbReference>
<evidence type="ECO:0000259" key="2">
    <source>
        <dbReference type="Pfam" id="PF04432"/>
    </source>
</evidence>
<dbReference type="InterPro" id="IPR007516">
    <property type="entry name" value="Co_F420_Hydgase/DH_bsu_N"/>
</dbReference>
<comment type="caution">
    <text evidence="3">The sequence shown here is derived from an EMBL/GenBank/DDBJ whole genome shotgun (WGS) entry which is preliminary data.</text>
</comment>
<name>A0ABU3N1R1_9SPHN</name>
<evidence type="ECO:0000259" key="1">
    <source>
        <dbReference type="Pfam" id="PF04422"/>
    </source>
</evidence>
<dbReference type="Pfam" id="PF04432">
    <property type="entry name" value="FrhB_FdhB_C"/>
    <property type="match status" value="1"/>
</dbReference>
<dbReference type="InterPro" id="IPR007525">
    <property type="entry name" value="FrhB_FdhB_C"/>
</dbReference>
<reference evidence="3" key="1">
    <citation type="submission" date="2022-04" db="EMBL/GenBank/DDBJ databases">
        <title>Tomato heritable bacteria conferring resistance against bacterial wilt.</title>
        <authorList>
            <person name="Yin J."/>
        </authorList>
    </citation>
    <scope>NUCLEOTIDE SEQUENCE</scope>
    <source>
        <strain evidence="3">Cra20</strain>
    </source>
</reference>
<accession>A0ABU3N1R1</accession>
<dbReference type="InterPro" id="IPR045220">
    <property type="entry name" value="FRHB/FDHB/HCAR-like"/>
</dbReference>
<protein>
    <submittedName>
        <fullName evidence="3">Coenzyme F420 hydrogenase/dehydrogenase, beta subunit C-terminal domain</fullName>
    </submittedName>
</protein>
<proteinExistence type="predicted"/>
<feature type="domain" description="Coenzyme F420 hydrogenase/dehydrogenase beta subunit C-terminal" evidence="2">
    <location>
        <begin position="177"/>
        <end position="345"/>
    </location>
</feature>
<sequence>MAEARLAPKDVAAAGLCIGCGACAAGRGEVGWDRFGQRKPQGAWAAEPFESFAQICPFSPDARNEDAIAAERFPSAPQRDPLIGSFEANYVGHVAEDGFRAGGSSGGMVSWVAAELLRQGLVDGVAHVAPADPVGDGKFFGYRVSRSVDEIHGGARSRYYPVEMSRVIEEIRTTPGRYAVVGVPCFIKAVHLLRGEDPVLRERIAFTLGLFCGHMKSARLVESFAWQLDAPMGQVRAVEYRRKDPERPANWYTAHLSLADGSARWQDWWHLVDGDWGAGFFQNSACNYCDDVVAETADVAFGDAWVEPYSSDGRGTNVVIVRRPEVQQLVSAAIAEGRLALEPVDAAFIANTQAAGFRQRREGLAYRLRIAPPRLPLRKRVAPGGRDLPFRRKLVYRSRRWISASSHRIFALARATGWHRLYLGWARLSLRTYEAFAYLRGPLGRMMRFFERGGPEVP</sequence>
<dbReference type="Pfam" id="PF04422">
    <property type="entry name" value="FrhB_FdhB_N"/>
    <property type="match status" value="1"/>
</dbReference>
<dbReference type="PANTHER" id="PTHR31332:SF0">
    <property type="entry name" value="7-HYDROXYMETHYL CHLOROPHYLL A REDUCTASE, CHLOROPLASTIC"/>
    <property type="match status" value="1"/>
</dbReference>
<dbReference type="PANTHER" id="PTHR31332">
    <property type="entry name" value="7-HYDROXYMETHYL CHLOROPHYLL A REDUCTASE, CHLOROPLASTIC"/>
    <property type="match status" value="1"/>
</dbReference>
<organism evidence="3">
    <name type="scientific">Sphingomonas psychrotolerans</name>
    <dbReference type="NCBI Taxonomy" id="1327635"/>
    <lineage>
        <taxon>Bacteria</taxon>
        <taxon>Pseudomonadati</taxon>
        <taxon>Pseudomonadota</taxon>
        <taxon>Alphaproteobacteria</taxon>
        <taxon>Sphingomonadales</taxon>
        <taxon>Sphingomonadaceae</taxon>
        <taxon>Sphingomonas</taxon>
    </lineage>
</organism>
<feature type="domain" description="Coenzyme F420 hydrogenase/dehydrogenase beta subunit N-terminal" evidence="1">
    <location>
        <begin position="90"/>
        <end position="168"/>
    </location>
</feature>
<evidence type="ECO:0000313" key="3">
    <source>
        <dbReference type="EMBL" id="MDT8757697.1"/>
    </source>
</evidence>